<dbReference type="NCBIfam" id="TIGR01083">
    <property type="entry name" value="nth"/>
    <property type="match status" value="1"/>
</dbReference>
<proteinExistence type="inferred from homology"/>
<dbReference type="EC" id="4.2.99.18" evidence="13"/>
<protein>
    <recommendedName>
        <fullName evidence="13">Endonuclease III</fullName>
        <ecNumber evidence="13">4.2.99.18</ecNumber>
    </recommendedName>
    <alternativeName>
        <fullName evidence="13">DNA-(apurinic or apyrimidinic site) lyase</fullName>
    </alternativeName>
</protein>
<dbReference type="CDD" id="cd00056">
    <property type="entry name" value="ENDO3c"/>
    <property type="match status" value="1"/>
</dbReference>
<dbReference type="GO" id="GO:0140078">
    <property type="term" value="F:class I DNA-(apurinic or apyrimidinic site) endonuclease activity"/>
    <property type="evidence" value="ECO:0007669"/>
    <property type="project" value="UniProtKB-EC"/>
</dbReference>
<reference evidence="15" key="1">
    <citation type="journal article" date="2023" name="Int. J. Syst. Evol. Microbiol.">
        <title>Mesoterricola silvestris gen. nov., sp. nov., Mesoterricola sediminis sp. nov., Geothrix oryzae sp. nov., Geothrix edaphica sp. nov., Geothrix rubra sp. nov., and Geothrix limicola sp. nov., six novel members of Acidobacteriota isolated from soils.</title>
        <authorList>
            <person name="Itoh H."/>
            <person name="Sugisawa Y."/>
            <person name="Mise K."/>
            <person name="Xu Z."/>
            <person name="Kuniyasu M."/>
            <person name="Ushijima N."/>
            <person name="Kawano K."/>
            <person name="Kobayashi E."/>
            <person name="Shiratori Y."/>
            <person name="Masuda Y."/>
            <person name="Senoo K."/>
        </authorList>
    </citation>
    <scope>NUCLEOTIDE SEQUENCE</scope>
    <source>
        <strain evidence="15">W786</strain>
    </source>
</reference>
<dbReference type="SMART" id="SM00478">
    <property type="entry name" value="ENDO3c"/>
    <property type="match status" value="1"/>
</dbReference>
<dbReference type="EMBL" id="AP027081">
    <property type="protein sequence ID" value="BDU75112.1"/>
    <property type="molecule type" value="Genomic_DNA"/>
</dbReference>
<dbReference type="InterPro" id="IPR000445">
    <property type="entry name" value="HhH_motif"/>
</dbReference>
<dbReference type="Pfam" id="PF00730">
    <property type="entry name" value="HhH-GPD"/>
    <property type="match status" value="1"/>
</dbReference>
<dbReference type="GO" id="GO:0003677">
    <property type="term" value="F:DNA binding"/>
    <property type="evidence" value="ECO:0007669"/>
    <property type="project" value="UniProtKB-UniRule"/>
</dbReference>
<evidence type="ECO:0000256" key="8">
    <source>
        <dbReference type="ARBA" id="ARBA00023014"/>
    </source>
</evidence>
<dbReference type="PANTHER" id="PTHR10359">
    <property type="entry name" value="A/G-SPECIFIC ADENINE GLYCOSYLASE/ENDONUCLEASE III"/>
    <property type="match status" value="1"/>
</dbReference>
<dbReference type="FunFam" id="1.10.340.30:FF:000001">
    <property type="entry name" value="Endonuclease III"/>
    <property type="match status" value="1"/>
</dbReference>
<feature type="binding site" evidence="13">
    <location>
        <position position="196"/>
    </location>
    <ligand>
        <name>[4Fe-4S] cluster</name>
        <dbReference type="ChEBI" id="CHEBI:49883"/>
    </ligand>
</feature>
<keyword evidence="3 13" id="KW-0479">Metal-binding</keyword>
<keyword evidence="9 13" id="KW-0238">DNA-binding</keyword>
<feature type="binding site" evidence="13">
    <location>
        <position position="212"/>
    </location>
    <ligand>
        <name>[4Fe-4S] cluster</name>
        <dbReference type="ChEBI" id="CHEBI:49883"/>
    </ligand>
</feature>
<dbReference type="NCBIfam" id="NF038402">
    <property type="entry name" value="TroA_like"/>
    <property type="match status" value="1"/>
</dbReference>
<evidence type="ECO:0000256" key="13">
    <source>
        <dbReference type="HAMAP-Rule" id="MF_00942"/>
    </source>
</evidence>
<keyword evidence="10 13" id="KW-0234">DNA repair</keyword>
<dbReference type="InterPro" id="IPR023170">
    <property type="entry name" value="HhH_base_excis_C"/>
</dbReference>
<dbReference type="GO" id="GO:0051539">
    <property type="term" value="F:4 iron, 4 sulfur cluster binding"/>
    <property type="evidence" value="ECO:0007669"/>
    <property type="project" value="UniProtKB-UniRule"/>
</dbReference>
<feature type="domain" description="Fe/B12 periplasmic-binding" evidence="14">
    <location>
        <begin position="253"/>
        <end position="487"/>
    </location>
</feature>
<feature type="binding site" evidence="13">
    <location>
        <position position="206"/>
    </location>
    <ligand>
        <name>[4Fe-4S] cluster</name>
        <dbReference type="ChEBI" id="CHEBI:49883"/>
    </ligand>
</feature>
<evidence type="ECO:0000256" key="4">
    <source>
        <dbReference type="ARBA" id="ARBA00022729"/>
    </source>
</evidence>
<keyword evidence="11 13" id="KW-0456">Lyase</keyword>
<dbReference type="Gene3D" id="1.10.340.30">
    <property type="entry name" value="Hypothetical protein, domain 2"/>
    <property type="match status" value="1"/>
</dbReference>
<dbReference type="PROSITE" id="PS01155">
    <property type="entry name" value="ENDONUCLEASE_III_2"/>
    <property type="match status" value="1"/>
</dbReference>
<dbReference type="GO" id="GO:0046872">
    <property type="term" value="F:metal ion binding"/>
    <property type="evidence" value="ECO:0007669"/>
    <property type="project" value="UniProtKB-KW"/>
</dbReference>
<keyword evidence="2 13" id="KW-0004">4Fe-4S</keyword>
<comment type="function">
    <text evidence="13">DNA repair enzyme that has both DNA N-glycosylase activity and AP-lyase activity. The DNA N-glycosylase activity releases various damaged pyrimidines from DNA by cleaving the N-glycosidic bond, leaving an AP (apurinic/apyrimidinic) site. The AP-lyase activity cleaves the phosphodiester bond 3' to the AP site by a beta-elimination, leaving a 3'-terminal unsaturated sugar and a product with a terminal 5'-phosphate.</text>
</comment>
<evidence type="ECO:0000313" key="16">
    <source>
        <dbReference type="Proteomes" id="UP001228113"/>
    </source>
</evidence>
<keyword evidence="12 13" id="KW-0326">Glycosidase</keyword>
<evidence type="ECO:0000313" key="15">
    <source>
        <dbReference type="EMBL" id="BDU75112.1"/>
    </source>
</evidence>
<name>A0AA48KC93_9BACT</name>
<evidence type="ECO:0000256" key="1">
    <source>
        <dbReference type="ARBA" id="ARBA00008343"/>
    </source>
</evidence>
<evidence type="ECO:0000256" key="10">
    <source>
        <dbReference type="ARBA" id="ARBA00023204"/>
    </source>
</evidence>
<dbReference type="PANTHER" id="PTHR10359:SF18">
    <property type="entry name" value="ENDONUCLEASE III"/>
    <property type="match status" value="1"/>
</dbReference>
<evidence type="ECO:0000256" key="3">
    <source>
        <dbReference type="ARBA" id="ARBA00022723"/>
    </source>
</evidence>
<keyword evidence="16" id="KW-1185">Reference proteome</keyword>
<dbReference type="GO" id="GO:0006285">
    <property type="term" value="P:base-excision repair, AP site formation"/>
    <property type="evidence" value="ECO:0007669"/>
    <property type="project" value="TreeGrafter"/>
</dbReference>
<evidence type="ECO:0000256" key="11">
    <source>
        <dbReference type="ARBA" id="ARBA00023239"/>
    </source>
</evidence>
<evidence type="ECO:0000256" key="9">
    <source>
        <dbReference type="ARBA" id="ARBA00023125"/>
    </source>
</evidence>
<dbReference type="Pfam" id="PF00633">
    <property type="entry name" value="HHH"/>
    <property type="match status" value="1"/>
</dbReference>
<dbReference type="AlphaFoldDB" id="A0AA48KC93"/>
<evidence type="ECO:0000256" key="2">
    <source>
        <dbReference type="ARBA" id="ARBA00022485"/>
    </source>
</evidence>
<dbReference type="SUPFAM" id="SSF48150">
    <property type="entry name" value="DNA-glycosylase"/>
    <property type="match status" value="1"/>
</dbReference>
<dbReference type="PROSITE" id="PS50983">
    <property type="entry name" value="FE_B12_PBP"/>
    <property type="match status" value="1"/>
</dbReference>
<evidence type="ECO:0000256" key="7">
    <source>
        <dbReference type="ARBA" id="ARBA00023004"/>
    </source>
</evidence>
<evidence type="ECO:0000256" key="6">
    <source>
        <dbReference type="ARBA" id="ARBA00022801"/>
    </source>
</evidence>
<gene>
    <name evidence="13" type="primary">nth</name>
    <name evidence="15" type="ORF">METESE_00700</name>
</gene>
<dbReference type="InterPro" id="IPR003265">
    <property type="entry name" value="HhH-GPD_domain"/>
</dbReference>
<feature type="binding site" evidence="13">
    <location>
        <position position="203"/>
    </location>
    <ligand>
        <name>[4Fe-4S] cluster</name>
        <dbReference type="ChEBI" id="CHEBI:49883"/>
    </ligand>
</feature>
<organism evidence="15 16">
    <name type="scientific">Mesoterricola sediminis</name>
    <dbReference type="NCBI Taxonomy" id="2927980"/>
    <lineage>
        <taxon>Bacteria</taxon>
        <taxon>Pseudomonadati</taxon>
        <taxon>Acidobacteriota</taxon>
        <taxon>Holophagae</taxon>
        <taxon>Holophagales</taxon>
        <taxon>Holophagaceae</taxon>
        <taxon>Mesoterricola</taxon>
    </lineage>
</organism>
<comment type="similarity">
    <text evidence="1 13">Belongs to the Nth/MutY family.</text>
</comment>
<comment type="catalytic activity">
    <reaction evidence="13">
        <text>2'-deoxyribonucleotide-(2'-deoxyribose 5'-phosphate)-2'-deoxyribonucleotide-DNA = a 3'-end 2'-deoxyribonucleotide-(2,3-dehydro-2,3-deoxyribose 5'-phosphate)-DNA + a 5'-end 5'-phospho-2'-deoxyribonucleoside-DNA + H(+)</text>
        <dbReference type="Rhea" id="RHEA:66592"/>
        <dbReference type="Rhea" id="RHEA-COMP:13180"/>
        <dbReference type="Rhea" id="RHEA-COMP:16897"/>
        <dbReference type="Rhea" id="RHEA-COMP:17067"/>
        <dbReference type="ChEBI" id="CHEBI:15378"/>
        <dbReference type="ChEBI" id="CHEBI:136412"/>
        <dbReference type="ChEBI" id="CHEBI:157695"/>
        <dbReference type="ChEBI" id="CHEBI:167181"/>
        <dbReference type="EC" id="4.2.99.18"/>
    </reaction>
</comment>
<evidence type="ECO:0000259" key="14">
    <source>
        <dbReference type="PROSITE" id="PS50983"/>
    </source>
</evidence>
<evidence type="ECO:0000256" key="5">
    <source>
        <dbReference type="ARBA" id="ARBA00022763"/>
    </source>
</evidence>
<dbReference type="InterPro" id="IPR002491">
    <property type="entry name" value="ABC_transptr_periplasmic_BD"/>
</dbReference>
<keyword evidence="8 13" id="KW-0411">Iron-sulfur</keyword>
<dbReference type="InterPro" id="IPR005759">
    <property type="entry name" value="Nth"/>
</dbReference>
<dbReference type="Pfam" id="PF01497">
    <property type="entry name" value="Peripla_BP_2"/>
    <property type="match status" value="1"/>
</dbReference>
<dbReference type="InterPro" id="IPR054828">
    <property type="entry name" value="Vit_B12_bind_prot"/>
</dbReference>
<dbReference type="HAMAP" id="MF_00942">
    <property type="entry name" value="Nth"/>
    <property type="match status" value="1"/>
</dbReference>
<comment type="cofactor">
    <cofactor evidence="13">
        <name>[4Fe-4S] cluster</name>
        <dbReference type="ChEBI" id="CHEBI:49883"/>
    </cofactor>
    <text evidence="13">Binds 1 [4Fe-4S] cluster.</text>
</comment>
<evidence type="ECO:0000256" key="12">
    <source>
        <dbReference type="ARBA" id="ARBA00023295"/>
    </source>
</evidence>
<dbReference type="InterPro" id="IPR004036">
    <property type="entry name" value="Endonuclease-III-like_CS2"/>
</dbReference>
<dbReference type="KEGG" id="msea:METESE_00700"/>
<dbReference type="Gene3D" id="3.40.50.1980">
    <property type="entry name" value="Nitrogenase molybdenum iron protein domain"/>
    <property type="match status" value="2"/>
</dbReference>
<keyword evidence="7 13" id="KW-0408">Iron</keyword>
<dbReference type="Gene3D" id="1.10.1670.10">
    <property type="entry name" value="Helix-hairpin-Helix base-excision DNA repair enzymes (C-terminal)"/>
    <property type="match status" value="1"/>
</dbReference>
<dbReference type="GO" id="GO:0019104">
    <property type="term" value="F:DNA N-glycosylase activity"/>
    <property type="evidence" value="ECO:0007669"/>
    <property type="project" value="UniProtKB-UniRule"/>
</dbReference>
<dbReference type="FunFam" id="1.10.1670.10:FF:000001">
    <property type="entry name" value="Endonuclease III"/>
    <property type="match status" value="1"/>
</dbReference>
<keyword evidence="4" id="KW-0732">Signal</keyword>
<keyword evidence="6 13" id="KW-0378">Hydrolase</keyword>
<dbReference type="InterPro" id="IPR011257">
    <property type="entry name" value="DNA_glycosylase"/>
</dbReference>
<accession>A0AA48KC93</accession>
<sequence>MQEAPVFMTKQAPPAQALQVRLAASYPDARCALDHVDPFQLVVATLLSAQCTDARVNLTTPALFARFPDARALASADLAELEGLIRSTGFYHNKARNLKALGAALLARHGGEVPDTLEALAALPGVGQKTANVVLSNAFGVPALPVDTHIFRVARRLGLSTAGTPEKVEADLCRQFPRAAWIDLHHQLILHGRRVCDARKPDCAGCGLLDLCPTGQGAQPDPHSGRVLDAPRGAARVAPAPAPAPAPATAPTRIISLVPSVTELLVAWGLASRLAGRTTFCVEPRWIRNTVPAMGGTKDPDLARIRSQRPDLVVMERGENTREAAEALAAAGLPLLVLDIRRVRDCLKAYQVLADAVGLPEAGRARAAALKARLRPAPRKGPRTVVLVWKEPWIVAGPDTYVGDLVRQAGLMPVGGDGYPRLDDAGLAALDPEVVLLPSEPYRFTVRHRDALARLLPGARVRLVEGRALTWYLSRTEDAILQLRALS</sequence>
<dbReference type="Proteomes" id="UP001228113">
    <property type="component" value="Chromosome"/>
</dbReference>
<keyword evidence="5 13" id="KW-0227">DNA damage</keyword>
<dbReference type="SUPFAM" id="SSF53807">
    <property type="entry name" value="Helical backbone' metal receptor"/>
    <property type="match status" value="1"/>
</dbReference>